<dbReference type="AlphaFoldDB" id="A0AAN8FER2"/>
<gene>
    <name evidence="1" type="ORF">GCK32_014853</name>
</gene>
<keyword evidence="2" id="KW-1185">Reference proteome</keyword>
<feature type="non-terminal residue" evidence="1">
    <location>
        <position position="1"/>
    </location>
</feature>
<protein>
    <submittedName>
        <fullName evidence="1">Uncharacterized protein</fullName>
    </submittedName>
</protein>
<name>A0AAN8FER2_TRICO</name>
<sequence length="56" mass="6440">YTVSLLHGNILSCLQAFSFICQRYSTPKERELWTQSAEYHGGTKFCMSDSYKVNTV</sequence>
<comment type="caution">
    <text evidence="1">The sequence shown here is derived from an EMBL/GenBank/DDBJ whole genome shotgun (WGS) entry which is preliminary data.</text>
</comment>
<dbReference type="Proteomes" id="UP001331761">
    <property type="component" value="Unassembled WGS sequence"/>
</dbReference>
<accession>A0AAN8FER2</accession>
<proteinExistence type="predicted"/>
<evidence type="ECO:0000313" key="1">
    <source>
        <dbReference type="EMBL" id="KAK5978015.1"/>
    </source>
</evidence>
<organism evidence="1 2">
    <name type="scientific">Trichostrongylus colubriformis</name>
    <name type="common">Black scour worm</name>
    <dbReference type="NCBI Taxonomy" id="6319"/>
    <lineage>
        <taxon>Eukaryota</taxon>
        <taxon>Metazoa</taxon>
        <taxon>Ecdysozoa</taxon>
        <taxon>Nematoda</taxon>
        <taxon>Chromadorea</taxon>
        <taxon>Rhabditida</taxon>
        <taxon>Rhabditina</taxon>
        <taxon>Rhabditomorpha</taxon>
        <taxon>Strongyloidea</taxon>
        <taxon>Trichostrongylidae</taxon>
        <taxon>Trichostrongylus</taxon>
    </lineage>
</organism>
<reference evidence="1 2" key="1">
    <citation type="submission" date="2019-10" db="EMBL/GenBank/DDBJ databases">
        <title>Assembly and Annotation for the nematode Trichostrongylus colubriformis.</title>
        <authorList>
            <person name="Martin J."/>
        </authorList>
    </citation>
    <scope>NUCLEOTIDE SEQUENCE [LARGE SCALE GENOMIC DNA]</scope>
    <source>
        <strain evidence="1">G859</strain>
        <tissue evidence="1">Whole worm</tissue>
    </source>
</reference>
<dbReference type="EMBL" id="WIXE01009927">
    <property type="protein sequence ID" value="KAK5978015.1"/>
    <property type="molecule type" value="Genomic_DNA"/>
</dbReference>
<evidence type="ECO:0000313" key="2">
    <source>
        <dbReference type="Proteomes" id="UP001331761"/>
    </source>
</evidence>